<accession>A0A8T2NVU9</accession>
<gene>
    <name evidence="1" type="ORF">JZ751_014210</name>
</gene>
<organism evidence="1 2">
    <name type="scientific">Albula glossodonta</name>
    <name type="common">roundjaw bonefish</name>
    <dbReference type="NCBI Taxonomy" id="121402"/>
    <lineage>
        <taxon>Eukaryota</taxon>
        <taxon>Metazoa</taxon>
        <taxon>Chordata</taxon>
        <taxon>Craniata</taxon>
        <taxon>Vertebrata</taxon>
        <taxon>Euteleostomi</taxon>
        <taxon>Actinopterygii</taxon>
        <taxon>Neopterygii</taxon>
        <taxon>Teleostei</taxon>
        <taxon>Albuliformes</taxon>
        <taxon>Albulidae</taxon>
        <taxon>Albula</taxon>
    </lineage>
</organism>
<keyword evidence="2" id="KW-1185">Reference proteome</keyword>
<reference evidence="1" key="1">
    <citation type="thesis" date="2021" institute="BYU ScholarsArchive" country="Provo, UT, USA">
        <title>Applications of and Algorithms for Genome Assembly and Genomic Analyses with an Emphasis on Marine Teleosts.</title>
        <authorList>
            <person name="Pickett B.D."/>
        </authorList>
    </citation>
    <scope>NUCLEOTIDE SEQUENCE</scope>
    <source>
        <strain evidence="1">HI-2016</strain>
    </source>
</reference>
<comment type="caution">
    <text evidence="1">The sequence shown here is derived from an EMBL/GenBank/DDBJ whole genome shotgun (WGS) entry which is preliminary data.</text>
</comment>
<evidence type="ECO:0000313" key="1">
    <source>
        <dbReference type="EMBL" id="KAG9343231.1"/>
    </source>
</evidence>
<sequence length="116" mass="12928">MVTGYEWLACRTGQLANGRLSRCSRPAAVPCLSVLHQQQRPRRARMMCPASVQKRYPCIQLGNSYKMAPRSGKSTHNSEQRSDFKREIIHLMGGDLGLCANSSSSRFCGSFSPFTD</sequence>
<evidence type="ECO:0000313" key="2">
    <source>
        <dbReference type="Proteomes" id="UP000824540"/>
    </source>
</evidence>
<name>A0A8T2NVU9_9TELE</name>
<proteinExistence type="predicted"/>
<dbReference type="EMBL" id="JAFBMS010000024">
    <property type="protein sequence ID" value="KAG9343231.1"/>
    <property type="molecule type" value="Genomic_DNA"/>
</dbReference>
<dbReference type="AlphaFoldDB" id="A0A8T2NVU9"/>
<protein>
    <submittedName>
        <fullName evidence="1">Uncharacterized protein</fullName>
    </submittedName>
</protein>
<dbReference type="Proteomes" id="UP000824540">
    <property type="component" value="Unassembled WGS sequence"/>
</dbReference>
<feature type="non-terminal residue" evidence="1">
    <location>
        <position position="1"/>
    </location>
</feature>